<dbReference type="GeneID" id="85443618"/>
<accession>A0AAD8UXV1</accession>
<dbReference type="RefSeq" id="XP_060407383.1">
    <property type="nucleotide sequence ID" value="XM_060559378.1"/>
</dbReference>
<evidence type="ECO:0000256" key="3">
    <source>
        <dbReference type="SAM" id="SignalP"/>
    </source>
</evidence>
<dbReference type="AlphaFoldDB" id="A0AAD8UXV1"/>
<evidence type="ECO:0000313" key="5">
    <source>
        <dbReference type="Proteomes" id="UP001230504"/>
    </source>
</evidence>
<keyword evidence="3" id="KW-0732">Signal</keyword>
<feature type="chain" id="PRO_5042026549" evidence="3">
    <location>
        <begin position="20"/>
        <end position="80"/>
    </location>
</feature>
<keyword evidence="5" id="KW-1185">Reference proteome</keyword>
<dbReference type="InterPro" id="IPR004214">
    <property type="entry name" value="Conotoxin"/>
</dbReference>
<name>A0AAD8UXV1_9PEZI</name>
<gene>
    <name evidence="4" type="ORF">LY79DRAFT_572598</name>
</gene>
<comment type="caution">
    <text evidence="4">The sequence shown here is derived from an EMBL/GenBank/DDBJ whole genome shotgun (WGS) entry which is preliminary data.</text>
</comment>
<dbReference type="EMBL" id="JAHLJV010000155">
    <property type="protein sequence ID" value="KAK1566179.1"/>
    <property type="molecule type" value="Genomic_DNA"/>
</dbReference>
<protein>
    <submittedName>
        <fullName evidence="4">Uncharacterized protein</fullName>
    </submittedName>
</protein>
<dbReference type="Pfam" id="PF02950">
    <property type="entry name" value="Conotoxin"/>
    <property type="match status" value="1"/>
</dbReference>
<dbReference type="GO" id="GO:0005576">
    <property type="term" value="C:extracellular region"/>
    <property type="evidence" value="ECO:0007669"/>
    <property type="project" value="UniProtKB-SubCell"/>
</dbReference>
<proteinExistence type="predicted"/>
<keyword evidence="2" id="KW-0964">Secreted</keyword>
<sequence>MKPLMTVLVITLTSTACAALNQETPVFLETREPVRRPKLRPGRPNRWYPCKEVGGHCSSSSDCCGSLLCSRSHSCYESRF</sequence>
<organism evidence="4 5">
    <name type="scientific">Colletotrichum navitas</name>
    <dbReference type="NCBI Taxonomy" id="681940"/>
    <lineage>
        <taxon>Eukaryota</taxon>
        <taxon>Fungi</taxon>
        <taxon>Dikarya</taxon>
        <taxon>Ascomycota</taxon>
        <taxon>Pezizomycotina</taxon>
        <taxon>Sordariomycetes</taxon>
        <taxon>Hypocreomycetidae</taxon>
        <taxon>Glomerellales</taxon>
        <taxon>Glomerellaceae</taxon>
        <taxon>Colletotrichum</taxon>
        <taxon>Colletotrichum graminicola species complex</taxon>
    </lineage>
</organism>
<dbReference type="GO" id="GO:0008200">
    <property type="term" value="F:ion channel inhibitor activity"/>
    <property type="evidence" value="ECO:0007669"/>
    <property type="project" value="InterPro"/>
</dbReference>
<dbReference type="Proteomes" id="UP001230504">
    <property type="component" value="Unassembled WGS sequence"/>
</dbReference>
<evidence type="ECO:0000256" key="2">
    <source>
        <dbReference type="ARBA" id="ARBA00022525"/>
    </source>
</evidence>
<reference evidence="4" key="1">
    <citation type="submission" date="2021-06" db="EMBL/GenBank/DDBJ databases">
        <title>Comparative genomics, transcriptomics and evolutionary studies reveal genomic signatures of adaptation to plant cell wall in hemibiotrophic fungi.</title>
        <authorList>
            <consortium name="DOE Joint Genome Institute"/>
            <person name="Baroncelli R."/>
            <person name="Diaz J.F."/>
            <person name="Benocci T."/>
            <person name="Peng M."/>
            <person name="Battaglia E."/>
            <person name="Haridas S."/>
            <person name="Andreopoulos W."/>
            <person name="Labutti K."/>
            <person name="Pangilinan J."/>
            <person name="Floch G.L."/>
            <person name="Makela M.R."/>
            <person name="Henrissat B."/>
            <person name="Grigoriev I.V."/>
            <person name="Crouch J.A."/>
            <person name="De Vries R.P."/>
            <person name="Sukno S.A."/>
            <person name="Thon M.R."/>
        </authorList>
    </citation>
    <scope>NUCLEOTIDE SEQUENCE</scope>
    <source>
        <strain evidence="4">CBS 125086</strain>
    </source>
</reference>
<evidence type="ECO:0000313" key="4">
    <source>
        <dbReference type="EMBL" id="KAK1566179.1"/>
    </source>
</evidence>
<comment type="subcellular location">
    <subcellularLocation>
        <location evidence="1">Secreted</location>
    </subcellularLocation>
</comment>
<evidence type="ECO:0000256" key="1">
    <source>
        <dbReference type="ARBA" id="ARBA00004613"/>
    </source>
</evidence>
<dbReference type="PROSITE" id="PS51257">
    <property type="entry name" value="PROKAR_LIPOPROTEIN"/>
    <property type="match status" value="1"/>
</dbReference>
<feature type="signal peptide" evidence="3">
    <location>
        <begin position="1"/>
        <end position="19"/>
    </location>
</feature>